<evidence type="ECO:0000259" key="7">
    <source>
        <dbReference type="PROSITE" id="PS50850"/>
    </source>
</evidence>
<evidence type="ECO:0000256" key="1">
    <source>
        <dbReference type="ARBA" id="ARBA00004651"/>
    </source>
</evidence>
<comment type="caution">
    <text evidence="8">The sequence shown here is derived from an EMBL/GenBank/DDBJ whole genome shotgun (WGS) entry which is preliminary data.</text>
</comment>
<evidence type="ECO:0000256" key="4">
    <source>
        <dbReference type="ARBA" id="ARBA00022989"/>
    </source>
</evidence>
<organism evidence="8 9">
    <name type="scientific">Paenibacillus puldeungensis</name>
    <dbReference type="NCBI Taxonomy" id="696536"/>
    <lineage>
        <taxon>Bacteria</taxon>
        <taxon>Bacillati</taxon>
        <taxon>Bacillota</taxon>
        <taxon>Bacilli</taxon>
        <taxon>Bacillales</taxon>
        <taxon>Paenibacillaceae</taxon>
        <taxon>Paenibacillus</taxon>
    </lineage>
</organism>
<evidence type="ECO:0000313" key="8">
    <source>
        <dbReference type="EMBL" id="MFD1174821.1"/>
    </source>
</evidence>
<evidence type="ECO:0000256" key="2">
    <source>
        <dbReference type="ARBA" id="ARBA00022448"/>
    </source>
</evidence>
<feature type="transmembrane region" description="Helical" evidence="6">
    <location>
        <begin position="255"/>
        <end position="280"/>
    </location>
</feature>
<dbReference type="PANTHER" id="PTHR11360:SF317">
    <property type="entry name" value="MAJOR FACILITATOR SUPERFAMILY (MFS) PROFILE DOMAIN-CONTAINING PROTEIN-RELATED"/>
    <property type="match status" value="1"/>
</dbReference>
<dbReference type="PROSITE" id="PS50850">
    <property type="entry name" value="MFS"/>
    <property type="match status" value="1"/>
</dbReference>
<keyword evidence="3 6" id="KW-0812">Transmembrane</keyword>
<name>A0ABW3RSB2_9BACL</name>
<gene>
    <name evidence="8" type="ORF">ACFQ3W_00665</name>
</gene>
<feature type="transmembrane region" description="Helical" evidence="6">
    <location>
        <begin position="110"/>
        <end position="129"/>
    </location>
</feature>
<keyword evidence="4 6" id="KW-1133">Transmembrane helix</keyword>
<feature type="transmembrane region" description="Helical" evidence="6">
    <location>
        <begin position="292"/>
        <end position="314"/>
    </location>
</feature>
<dbReference type="InterPro" id="IPR050327">
    <property type="entry name" value="Proton-linked_MCT"/>
</dbReference>
<dbReference type="InterPro" id="IPR011701">
    <property type="entry name" value="MFS"/>
</dbReference>
<dbReference type="SUPFAM" id="SSF103473">
    <property type="entry name" value="MFS general substrate transporter"/>
    <property type="match status" value="1"/>
</dbReference>
<dbReference type="InterPro" id="IPR020846">
    <property type="entry name" value="MFS_dom"/>
</dbReference>
<feature type="transmembrane region" description="Helical" evidence="6">
    <location>
        <begin position="47"/>
        <end position="72"/>
    </location>
</feature>
<accession>A0ABW3RSB2</accession>
<dbReference type="Proteomes" id="UP001597262">
    <property type="component" value="Unassembled WGS sequence"/>
</dbReference>
<reference evidence="9" key="1">
    <citation type="journal article" date="2019" name="Int. J. Syst. Evol. Microbiol.">
        <title>The Global Catalogue of Microorganisms (GCM) 10K type strain sequencing project: providing services to taxonomists for standard genome sequencing and annotation.</title>
        <authorList>
            <consortium name="The Broad Institute Genomics Platform"/>
            <consortium name="The Broad Institute Genome Sequencing Center for Infectious Disease"/>
            <person name="Wu L."/>
            <person name="Ma J."/>
        </authorList>
    </citation>
    <scope>NUCLEOTIDE SEQUENCE [LARGE SCALE GENOMIC DNA]</scope>
    <source>
        <strain evidence="9">CCUG 59189</strain>
    </source>
</reference>
<protein>
    <submittedName>
        <fullName evidence="8">OFA family MFS transporter</fullName>
    </submittedName>
</protein>
<dbReference type="EMBL" id="JBHTLM010000001">
    <property type="protein sequence ID" value="MFD1174821.1"/>
    <property type="molecule type" value="Genomic_DNA"/>
</dbReference>
<dbReference type="InterPro" id="IPR036259">
    <property type="entry name" value="MFS_trans_sf"/>
</dbReference>
<feature type="transmembrane region" description="Helical" evidence="6">
    <location>
        <begin position="84"/>
        <end position="104"/>
    </location>
</feature>
<dbReference type="CDD" id="cd17353">
    <property type="entry name" value="MFS_OFA_like"/>
    <property type="match status" value="1"/>
</dbReference>
<feature type="transmembrane region" description="Helical" evidence="6">
    <location>
        <begin position="141"/>
        <end position="162"/>
    </location>
</feature>
<comment type="subcellular location">
    <subcellularLocation>
        <location evidence="1">Cell membrane</location>
        <topology evidence="1">Multi-pass membrane protein</topology>
    </subcellularLocation>
</comment>
<feature type="transmembrane region" description="Helical" evidence="6">
    <location>
        <begin position="356"/>
        <end position="377"/>
    </location>
</feature>
<dbReference type="RefSeq" id="WP_379315582.1">
    <property type="nucleotide sequence ID" value="NZ_JBHTLM010000001.1"/>
</dbReference>
<dbReference type="Gene3D" id="1.20.1250.20">
    <property type="entry name" value="MFS general substrate transporter like domains"/>
    <property type="match status" value="2"/>
</dbReference>
<proteinExistence type="predicted"/>
<sequence>MNLTKKRWIVLFASCMINLCIGSTYAWSVFASPMAKHLSEINGLTGASALTAGSLALAFTICNSIGPVTMITGGRINDMIGPRWVIFIGGLLFGLGMVVSGFATSVPVLVIAYGLGCGLGMGMVYGCTINNSVKFFPDKRGLIGGIATATYGLSSVIVPPIADALIDSVGVTETFEIFGILFLIIVCGGAFFIQKCPSDFVPDGFTPHIQKGNSGVARDKDWRQMLKDPIAYIMIIMLTCGAFCGLMVVSQASPMAQSIVGVSATVAATAVSIIALFNAAGRIVAGYLSDKFGRINTLSIVFVISMIGLGLLYVSKAGNMAMFMTGVSIIGICFGSFMGVFPGFTADQFGPKHNSVNYGIMFIGFALAGMFGPMIVSKVFAATGKYQDAFIIAAVMAIFGLLLTFVYRKREKA</sequence>
<evidence type="ECO:0000256" key="6">
    <source>
        <dbReference type="SAM" id="Phobius"/>
    </source>
</evidence>
<evidence type="ECO:0000256" key="5">
    <source>
        <dbReference type="ARBA" id="ARBA00023136"/>
    </source>
</evidence>
<evidence type="ECO:0000256" key="3">
    <source>
        <dbReference type="ARBA" id="ARBA00022692"/>
    </source>
</evidence>
<feature type="transmembrane region" description="Helical" evidence="6">
    <location>
        <begin position="389"/>
        <end position="407"/>
    </location>
</feature>
<evidence type="ECO:0000313" key="9">
    <source>
        <dbReference type="Proteomes" id="UP001597262"/>
    </source>
</evidence>
<dbReference type="Pfam" id="PF07690">
    <property type="entry name" value="MFS_1"/>
    <property type="match status" value="1"/>
</dbReference>
<keyword evidence="5 6" id="KW-0472">Membrane</keyword>
<feature type="transmembrane region" description="Helical" evidence="6">
    <location>
        <begin position="230"/>
        <end position="249"/>
    </location>
</feature>
<dbReference type="PANTHER" id="PTHR11360">
    <property type="entry name" value="MONOCARBOXYLATE TRANSPORTER"/>
    <property type="match status" value="1"/>
</dbReference>
<keyword evidence="2" id="KW-0813">Transport</keyword>
<feature type="domain" description="Major facilitator superfamily (MFS) profile" evidence="7">
    <location>
        <begin position="1"/>
        <end position="412"/>
    </location>
</feature>
<feature type="transmembrane region" description="Helical" evidence="6">
    <location>
        <begin position="320"/>
        <end position="344"/>
    </location>
</feature>
<feature type="transmembrane region" description="Helical" evidence="6">
    <location>
        <begin position="7"/>
        <end position="27"/>
    </location>
</feature>
<feature type="transmembrane region" description="Helical" evidence="6">
    <location>
        <begin position="174"/>
        <end position="193"/>
    </location>
</feature>
<keyword evidence="9" id="KW-1185">Reference proteome</keyword>